<dbReference type="Proteomes" id="UP000448867">
    <property type="component" value="Unassembled WGS sequence"/>
</dbReference>
<dbReference type="OrthoDB" id="9805307at2"/>
<dbReference type="SUPFAM" id="SSF56529">
    <property type="entry name" value="FAH"/>
    <property type="match status" value="1"/>
</dbReference>
<evidence type="ECO:0000259" key="1">
    <source>
        <dbReference type="Pfam" id="PF01557"/>
    </source>
</evidence>
<dbReference type="RefSeq" id="WP_154306971.1">
    <property type="nucleotide sequence ID" value="NZ_WKKI01000008.1"/>
</dbReference>
<evidence type="ECO:0000313" key="2">
    <source>
        <dbReference type="EMBL" id="MRX71830.1"/>
    </source>
</evidence>
<evidence type="ECO:0000313" key="3">
    <source>
        <dbReference type="Proteomes" id="UP000448867"/>
    </source>
</evidence>
<dbReference type="Pfam" id="PF01557">
    <property type="entry name" value="FAA_hydrolase"/>
    <property type="match status" value="1"/>
</dbReference>
<sequence>MKLITFKQQNGEKKAGWLSQSGMAVDMHQVSNGALPDNMLALLDNYEHYQHYLKTFFQGAGEGSGHYPLNEVQLLAPLPNPRSIRDFYAFEQHVKTARQNRGLSMVKEWYSMPVFYFTNSLAVHGPGDQIFRPKACRELDYELEIACVIGKKGRNVLAENAEEYIFGFTVMNDWSARDLQREEMQVGLGPAKGKDFATSFGPAIVTADELEPFRSGKGYNLMMKASVNGVTLSFGNVKDLYYSFGEMIERASAGTTLYPGEILGSGTVGTGCILELGTDIHRWLEPGDTVEIEIEGLGKLKNIIAEE</sequence>
<gene>
    <name evidence="2" type="ORF">GJU40_06525</name>
</gene>
<dbReference type="Gene3D" id="3.90.850.10">
    <property type="entry name" value="Fumarylacetoacetase-like, C-terminal domain"/>
    <property type="match status" value="1"/>
</dbReference>
<keyword evidence="3" id="KW-1185">Reference proteome</keyword>
<comment type="caution">
    <text evidence="2">The sequence shown here is derived from an EMBL/GenBank/DDBJ whole genome shotgun (WGS) entry which is preliminary data.</text>
</comment>
<feature type="domain" description="Fumarylacetoacetase-like C-terminal" evidence="1">
    <location>
        <begin position="84"/>
        <end position="303"/>
    </location>
</feature>
<dbReference type="PANTHER" id="PTHR43211">
    <property type="entry name" value="FUMARYLACETOACETATE HYDROLASE"/>
    <property type="match status" value="1"/>
</dbReference>
<reference evidence="2 3" key="1">
    <citation type="submission" date="2019-11" db="EMBL/GenBank/DDBJ databases">
        <title>Bacillus lacus genome.</title>
        <authorList>
            <person name="Allen C.J."/>
            <person name="Newman J.D."/>
        </authorList>
    </citation>
    <scope>NUCLEOTIDE SEQUENCE [LARGE SCALE GENOMIC DNA]</scope>
    <source>
        <strain evidence="2 3">KCTC 33946</strain>
    </source>
</reference>
<dbReference type="GO" id="GO:0016787">
    <property type="term" value="F:hydrolase activity"/>
    <property type="evidence" value="ECO:0007669"/>
    <property type="project" value="UniProtKB-KW"/>
</dbReference>
<keyword evidence="2" id="KW-0378">Hydrolase</keyword>
<accession>A0A7X2IY62</accession>
<organism evidence="2 3">
    <name type="scientific">Metabacillus lacus</name>
    <dbReference type="NCBI Taxonomy" id="1983721"/>
    <lineage>
        <taxon>Bacteria</taxon>
        <taxon>Bacillati</taxon>
        <taxon>Bacillota</taxon>
        <taxon>Bacilli</taxon>
        <taxon>Bacillales</taxon>
        <taxon>Bacillaceae</taxon>
        <taxon>Metabacillus</taxon>
    </lineage>
</organism>
<name>A0A7X2IY62_9BACI</name>
<dbReference type="EMBL" id="WKKI01000008">
    <property type="protein sequence ID" value="MRX71830.1"/>
    <property type="molecule type" value="Genomic_DNA"/>
</dbReference>
<protein>
    <submittedName>
        <fullName evidence="2">Fumarylacetoacetate hydrolase family protein</fullName>
    </submittedName>
</protein>
<dbReference type="InterPro" id="IPR011234">
    <property type="entry name" value="Fumarylacetoacetase-like_C"/>
</dbReference>
<dbReference type="PANTHER" id="PTHR43211:SF1">
    <property type="entry name" value="BLL6422 PROTEIN"/>
    <property type="match status" value="1"/>
</dbReference>
<proteinExistence type="predicted"/>
<dbReference type="AlphaFoldDB" id="A0A7X2IY62"/>
<dbReference type="InterPro" id="IPR036663">
    <property type="entry name" value="Fumarylacetoacetase_C_sf"/>
</dbReference>